<evidence type="ECO:0000256" key="4">
    <source>
        <dbReference type="ARBA" id="ARBA00022553"/>
    </source>
</evidence>
<reference evidence="15 16" key="1">
    <citation type="submission" date="2012-06" db="EMBL/GenBank/DDBJ databases">
        <title>Finished chromosome of genome of Crinalium epipsammum PCC 9333.</title>
        <authorList>
            <consortium name="US DOE Joint Genome Institute"/>
            <person name="Gugger M."/>
            <person name="Coursin T."/>
            <person name="Rippka R."/>
            <person name="Tandeau De Marsac N."/>
            <person name="Huntemann M."/>
            <person name="Wei C.-L."/>
            <person name="Han J."/>
            <person name="Detter J.C."/>
            <person name="Han C."/>
            <person name="Tapia R."/>
            <person name="Davenport K."/>
            <person name="Daligault H."/>
            <person name="Erkkila T."/>
            <person name="Gu W."/>
            <person name="Munk A.C.C."/>
            <person name="Teshima H."/>
            <person name="Xu Y."/>
            <person name="Chain P."/>
            <person name="Chen A."/>
            <person name="Krypides N."/>
            <person name="Mavromatis K."/>
            <person name="Markowitz V."/>
            <person name="Szeto E."/>
            <person name="Ivanova N."/>
            <person name="Mikhailova N."/>
            <person name="Ovchinnikova G."/>
            <person name="Pagani I."/>
            <person name="Pati A."/>
            <person name="Goodwin L."/>
            <person name="Peters L."/>
            <person name="Pitluck S."/>
            <person name="Woyke T."/>
            <person name="Kerfeld C."/>
        </authorList>
    </citation>
    <scope>NUCLEOTIDE SEQUENCE [LARGE SCALE GENOMIC DNA]</scope>
    <source>
        <strain evidence="15 16">PCC 9333</strain>
    </source>
</reference>
<evidence type="ECO:0000256" key="5">
    <source>
        <dbReference type="ARBA" id="ARBA00022777"/>
    </source>
</evidence>
<dbReference type="Gene3D" id="3.30.565.10">
    <property type="entry name" value="Histidine kinase-like ATPase, C-terminal domain"/>
    <property type="match status" value="1"/>
</dbReference>
<keyword evidence="10" id="KW-1133">Transmembrane helix</keyword>
<evidence type="ECO:0000256" key="9">
    <source>
        <dbReference type="SAM" id="Coils"/>
    </source>
</evidence>
<keyword evidence="16" id="KW-1185">Reference proteome</keyword>
<dbReference type="OrthoDB" id="5555607at2"/>
<feature type="domain" description="PAC" evidence="14">
    <location>
        <begin position="659"/>
        <end position="711"/>
    </location>
</feature>
<dbReference type="SMART" id="SM00086">
    <property type="entry name" value="PAC"/>
    <property type="match status" value="3"/>
</dbReference>
<evidence type="ECO:0000259" key="11">
    <source>
        <dbReference type="PROSITE" id="PS50109"/>
    </source>
</evidence>
<evidence type="ECO:0000256" key="2">
    <source>
        <dbReference type="ARBA" id="ARBA00006402"/>
    </source>
</evidence>
<dbReference type="SMART" id="SM00091">
    <property type="entry name" value="PAS"/>
    <property type="match status" value="4"/>
</dbReference>
<dbReference type="InterPro" id="IPR035965">
    <property type="entry name" value="PAS-like_dom_sf"/>
</dbReference>
<dbReference type="PROSITE" id="PS50112">
    <property type="entry name" value="PAS"/>
    <property type="match status" value="3"/>
</dbReference>
<dbReference type="InterPro" id="IPR013767">
    <property type="entry name" value="PAS_fold"/>
</dbReference>
<evidence type="ECO:0000313" key="16">
    <source>
        <dbReference type="Proteomes" id="UP000010472"/>
    </source>
</evidence>
<dbReference type="GO" id="GO:0006355">
    <property type="term" value="P:regulation of DNA-templated transcription"/>
    <property type="evidence" value="ECO:0007669"/>
    <property type="project" value="InterPro"/>
</dbReference>
<dbReference type="KEGG" id="cep:Cri9333_0905"/>
<comment type="catalytic activity">
    <reaction evidence="1">
        <text>ATP + protein L-histidine = ADP + protein N-phospho-L-histidine.</text>
        <dbReference type="EC" id="2.7.13.3"/>
    </reaction>
</comment>
<evidence type="ECO:0000256" key="1">
    <source>
        <dbReference type="ARBA" id="ARBA00000085"/>
    </source>
</evidence>
<dbReference type="PRINTS" id="PR00344">
    <property type="entry name" value="BCTRLSENSOR"/>
</dbReference>
<dbReference type="InterPro" id="IPR013655">
    <property type="entry name" value="PAS_fold_3"/>
</dbReference>
<dbReference type="eggNOG" id="COG2205">
    <property type="taxonomic scope" value="Bacteria"/>
</dbReference>
<feature type="domain" description="PAC" evidence="14">
    <location>
        <begin position="907"/>
        <end position="959"/>
    </location>
</feature>
<dbReference type="InterPro" id="IPR036097">
    <property type="entry name" value="HisK_dim/P_sf"/>
</dbReference>
<organism evidence="15 16">
    <name type="scientific">Crinalium epipsammum PCC 9333</name>
    <dbReference type="NCBI Taxonomy" id="1173022"/>
    <lineage>
        <taxon>Bacteria</taxon>
        <taxon>Bacillati</taxon>
        <taxon>Cyanobacteriota</taxon>
        <taxon>Cyanophyceae</taxon>
        <taxon>Gomontiellales</taxon>
        <taxon>Gomontiellaceae</taxon>
        <taxon>Crinalium</taxon>
    </lineage>
</organism>
<dbReference type="InterPro" id="IPR000700">
    <property type="entry name" value="PAS-assoc_C"/>
</dbReference>
<dbReference type="Pfam" id="PF00989">
    <property type="entry name" value="PAS"/>
    <property type="match status" value="1"/>
</dbReference>
<dbReference type="Proteomes" id="UP000010472">
    <property type="component" value="Chromosome"/>
</dbReference>
<feature type="transmembrane region" description="Helical" evidence="10">
    <location>
        <begin position="74"/>
        <end position="90"/>
    </location>
</feature>
<dbReference type="eggNOG" id="COG2202">
    <property type="taxonomic scope" value="Bacteria"/>
</dbReference>
<dbReference type="GO" id="GO:0000155">
    <property type="term" value="F:phosphorelay sensor kinase activity"/>
    <property type="evidence" value="ECO:0007669"/>
    <property type="project" value="InterPro"/>
</dbReference>
<dbReference type="PANTHER" id="PTHR43547:SF2">
    <property type="entry name" value="HYBRID SIGNAL TRANSDUCTION HISTIDINE KINASE C"/>
    <property type="match status" value="1"/>
</dbReference>
<evidence type="ECO:0000259" key="13">
    <source>
        <dbReference type="PROSITE" id="PS50112"/>
    </source>
</evidence>
<dbReference type="CDD" id="cd18773">
    <property type="entry name" value="PDC1_HK_sensor"/>
    <property type="match status" value="1"/>
</dbReference>
<dbReference type="FunFam" id="3.30.565.10:FF:000010">
    <property type="entry name" value="Sensor histidine kinase RcsC"/>
    <property type="match status" value="1"/>
</dbReference>
<evidence type="ECO:0000256" key="8">
    <source>
        <dbReference type="PROSITE-ProRule" id="PRU00169"/>
    </source>
</evidence>
<dbReference type="SUPFAM" id="SSF47384">
    <property type="entry name" value="Homodimeric domain of signal transducing histidine kinase"/>
    <property type="match status" value="1"/>
</dbReference>
<dbReference type="Pfam" id="PF00072">
    <property type="entry name" value="Response_reg"/>
    <property type="match status" value="1"/>
</dbReference>
<feature type="transmembrane region" description="Helical" evidence="10">
    <location>
        <begin position="12"/>
        <end position="34"/>
    </location>
</feature>
<protein>
    <recommendedName>
        <fullName evidence="7">Circadian input-output histidine kinase CikA</fullName>
        <ecNumber evidence="3">2.7.13.3</ecNumber>
    </recommendedName>
</protein>
<comment type="similarity">
    <text evidence="2">In the N-terminal section; belongs to the phytochrome family.</text>
</comment>
<proteinExistence type="inferred from homology"/>
<dbReference type="SUPFAM" id="SSF55785">
    <property type="entry name" value="PYP-like sensor domain (PAS domain)"/>
    <property type="match status" value="4"/>
</dbReference>
<feature type="domain" description="PAS" evidence="13">
    <location>
        <begin position="712"/>
        <end position="782"/>
    </location>
</feature>
<dbReference type="CDD" id="cd00082">
    <property type="entry name" value="HisKA"/>
    <property type="match status" value="1"/>
</dbReference>
<dbReference type="PATRIC" id="fig|1173022.3.peg.981"/>
<dbReference type="Pfam" id="PF08448">
    <property type="entry name" value="PAS_4"/>
    <property type="match status" value="1"/>
</dbReference>
<feature type="coiled-coil region" evidence="9">
    <location>
        <begin position="531"/>
        <end position="586"/>
    </location>
</feature>
<name>K9VXC9_9CYAN</name>
<dbReference type="InterPro" id="IPR036890">
    <property type="entry name" value="HATPase_C_sf"/>
</dbReference>
<evidence type="ECO:0000256" key="10">
    <source>
        <dbReference type="SAM" id="Phobius"/>
    </source>
</evidence>
<dbReference type="NCBIfam" id="TIGR00229">
    <property type="entry name" value="sensory_box"/>
    <property type="match status" value="4"/>
</dbReference>
<dbReference type="PANTHER" id="PTHR43547">
    <property type="entry name" value="TWO-COMPONENT HISTIDINE KINASE"/>
    <property type="match status" value="1"/>
</dbReference>
<evidence type="ECO:0000256" key="3">
    <source>
        <dbReference type="ARBA" id="ARBA00012438"/>
    </source>
</evidence>
<feature type="domain" description="PAS" evidence="13">
    <location>
        <begin position="999"/>
        <end position="1069"/>
    </location>
</feature>
<feature type="domain" description="PAC" evidence="14">
    <location>
        <begin position="1072"/>
        <end position="1125"/>
    </location>
</feature>
<feature type="domain" description="PAS" evidence="13">
    <location>
        <begin position="839"/>
        <end position="910"/>
    </location>
</feature>
<keyword evidence="6" id="KW-0902">Two-component regulatory system</keyword>
<sequence>MIPPLNKKSNLALLILTVAAYAGNYFKLPLFFGLDFLFGSIFVLIVLRLFGSFWGTLTAIIAAVYTVILWNHPYGAVILICEALFVGLLSRRYSQNILLLDGIYWVFIGIPLVWVFYHLILHVDPTQTFLVLFKQSVNGIFNALLANLIFTYLPIHKWISRPQLKKTLSIKQTSLNLLVAFVFFPVLLLTVLDGQRVMSNITDLVTTELQSTSTDIISDLQAWHKHRVYALQELAKIAVNSESKLPAENAIPNRLQQSTEFLEKAFTDFHNLYVTNTAGNIIASYPRFNQDGRDNIGLSVADESNFKQTKAQLEPLVTNTYIDQFSLNPHVGLSVPIISRNQFRGLVYLSWELSYISQRISSKLENKQLQITIVDQAGSIIATNQGEQTVIEKFQRPQNGEIKSINNSIYQWLPDRGKVPPVVRWKNSLYVQETLIGEKLPWKLIVEAPATPYVNYLQAIYIKDLAIMLLVAIAAMILAELVSRKLVSPIESLADVTTNLPDKILDREAIAWPHSLVSEIDSLVSNFQIMAIALNQKFQEIKQNNETLEQKVKQRTAKLIQANKKLRQEINQRRSTEEALRDSEERWQLALRGNNDGIWDWNVKTNEIFFSTRWKEMLGYADDDIKHNLDEWGRRIYPDDLGWVTKAIQDHFDKKTPFYLTEHRVLCKDGSYKWVLDRGQALWDENGKPIRMVGSHTDITERKKAEVALQESERKYRSVVDTVKEVIFQTDAAGLWTFLNPAWTEITGFSVNESIGTNFLDYVHPDDQQRNFELFQPLIQRQKEYCRHEIRYLTKDGGDRCIEVFARLVVDAEDNIIGTSGTLNDITERKQTEAALRKSEELYRTLAQNYPSGAVILFDQDLRYTIADGAGLSEVGLSRELLEGKTIWESFPPETCEQIEPDYRAALSGEVRINEVPYNNHIYLVHTLPVRNNEGEIFAGMVVTQDITSLKKAEAEVRALNAELEERVMERTAQLEAANQLKDELLVREQQARASSEASEQRFRLLTEVMPQQVWTATADGSLDYVNQRTLDYFGRTNEQMLNWGWTNFIHPEDLERCLERWSKSLATGELYEVEFRLYQAAGETYRWHIGRAFPLQNQDGEILSWFGTNTDIEDQKRAQELLQQQTEALTQANQMKDEFLAIVSHELRTPLNSMLGWAKLLRSRKFDEATTARALETIERNAKSQAQIIDDILEVSRIVRGKIRLNMRPISLVATVEAAIDAVRPTAETKAIQLVEVLPAKSFQVSGDSDRLQQVIWNLLSNAIKFTPEGGRVEVRLEYVEDQSISGAYAQLQVIDTGKGISGEFLPYVFERFRQADSSSTRSYGGLGLGLAIVRQLVEVHGGTVEADSAGEGKGATFTVKLPLLNSPKFESLSAESDTVSEGNTEDLILSGLRVLVVEDDVDSREFLITVLQQDGAEVTAVASVSEALGVLESRQFDVLVSDIGMPVEDGYSLIRKVRVLQTQAEIPAIALTAYARDEDRQQALLAGFQMHVSKPIEPGKLVAMVAKVSGRSS</sequence>
<feature type="transmembrane region" description="Helical" evidence="10">
    <location>
        <begin position="137"/>
        <end position="155"/>
    </location>
</feature>
<keyword evidence="10" id="KW-0472">Membrane</keyword>
<evidence type="ECO:0000256" key="7">
    <source>
        <dbReference type="ARBA" id="ARBA00074306"/>
    </source>
</evidence>
<dbReference type="SUPFAM" id="SSF52172">
    <property type="entry name" value="CheY-like"/>
    <property type="match status" value="1"/>
</dbReference>
<dbReference type="PROSITE" id="PS50109">
    <property type="entry name" value="HIS_KIN"/>
    <property type="match status" value="1"/>
</dbReference>
<dbReference type="SUPFAM" id="SSF55874">
    <property type="entry name" value="ATPase domain of HSP90 chaperone/DNA topoisomerase II/histidine kinase"/>
    <property type="match status" value="1"/>
</dbReference>
<dbReference type="CDD" id="cd17580">
    <property type="entry name" value="REC_2_DhkD-like"/>
    <property type="match status" value="1"/>
</dbReference>
<dbReference type="InterPro" id="IPR004358">
    <property type="entry name" value="Sig_transdc_His_kin-like_C"/>
</dbReference>
<dbReference type="Gene3D" id="1.10.287.130">
    <property type="match status" value="1"/>
</dbReference>
<dbReference type="InterPro" id="IPR001789">
    <property type="entry name" value="Sig_transdc_resp-reg_receiver"/>
</dbReference>
<evidence type="ECO:0000259" key="12">
    <source>
        <dbReference type="PROSITE" id="PS50110"/>
    </source>
</evidence>
<dbReference type="Pfam" id="PF02518">
    <property type="entry name" value="HATPase_c"/>
    <property type="match status" value="1"/>
</dbReference>
<keyword evidence="5 15" id="KW-0808">Transferase</keyword>
<keyword evidence="9" id="KW-0175">Coiled coil</keyword>
<evidence type="ECO:0000256" key="6">
    <source>
        <dbReference type="ARBA" id="ARBA00023012"/>
    </source>
</evidence>
<accession>K9VXC9</accession>
<dbReference type="SMART" id="SM00448">
    <property type="entry name" value="REC"/>
    <property type="match status" value="1"/>
</dbReference>
<feature type="transmembrane region" description="Helical" evidence="10">
    <location>
        <begin position="175"/>
        <end position="192"/>
    </location>
</feature>
<dbReference type="SMART" id="SM00387">
    <property type="entry name" value="HATPase_c"/>
    <property type="match status" value="1"/>
</dbReference>
<dbReference type="EMBL" id="CP003620">
    <property type="protein sequence ID" value="AFZ11820.1"/>
    <property type="molecule type" value="Genomic_DNA"/>
</dbReference>
<dbReference type="HOGENOM" id="CLU_003851_1_1_3"/>
<feature type="domain" description="PAC" evidence="14">
    <location>
        <begin position="786"/>
        <end position="838"/>
    </location>
</feature>
<feature type="domain" description="Histidine kinase" evidence="11">
    <location>
        <begin position="1143"/>
        <end position="1367"/>
    </location>
</feature>
<dbReference type="InterPro" id="IPR000014">
    <property type="entry name" value="PAS"/>
</dbReference>
<dbReference type="InterPro" id="IPR001610">
    <property type="entry name" value="PAC"/>
</dbReference>
<dbReference type="EC" id="2.7.13.3" evidence="3"/>
<dbReference type="CDD" id="cd16922">
    <property type="entry name" value="HATPase_EvgS-ArcB-TorS-like"/>
    <property type="match status" value="1"/>
</dbReference>
<keyword evidence="5 15" id="KW-0418">Kinase</keyword>
<dbReference type="InterPro" id="IPR005467">
    <property type="entry name" value="His_kinase_dom"/>
</dbReference>
<dbReference type="InterPro" id="IPR011006">
    <property type="entry name" value="CheY-like_superfamily"/>
</dbReference>
<feature type="coiled-coil region" evidence="9">
    <location>
        <begin position="947"/>
        <end position="981"/>
    </location>
</feature>
<keyword evidence="10" id="KW-0812">Transmembrane</keyword>
<dbReference type="SMART" id="SM00388">
    <property type="entry name" value="HisKA"/>
    <property type="match status" value="1"/>
</dbReference>
<evidence type="ECO:0000259" key="14">
    <source>
        <dbReference type="PROSITE" id="PS50113"/>
    </source>
</evidence>
<dbReference type="PROSITE" id="PS50113">
    <property type="entry name" value="PAC"/>
    <property type="match status" value="4"/>
</dbReference>
<dbReference type="FunFam" id="3.30.450.20:FF:000099">
    <property type="entry name" value="Sensory box sensor histidine kinase"/>
    <property type="match status" value="1"/>
</dbReference>
<dbReference type="InterPro" id="IPR003661">
    <property type="entry name" value="HisK_dim/P_dom"/>
</dbReference>
<dbReference type="eggNOG" id="COG4191">
    <property type="taxonomic scope" value="Bacteria"/>
</dbReference>
<dbReference type="RefSeq" id="WP_015201942.1">
    <property type="nucleotide sequence ID" value="NC_019753.1"/>
</dbReference>
<dbReference type="PROSITE" id="PS50110">
    <property type="entry name" value="RESPONSE_REGULATORY"/>
    <property type="match status" value="1"/>
</dbReference>
<dbReference type="InterPro" id="IPR013656">
    <property type="entry name" value="PAS_4"/>
</dbReference>
<feature type="transmembrane region" description="Helical" evidence="10">
    <location>
        <begin position="97"/>
        <end position="117"/>
    </location>
</feature>
<dbReference type="Pfam" id="PF08447">
    <property type="entry name" value="PAS_3"/>
    <property type="match status" value="2"/>
</dbReference>
<feature type="modified residue" description="4-aspartylphosphate" evidence="8">
    <location>
        <position position="1444"/>
    </location>
</feature>
<dbReference type="InterPro" id="IPR003594">
    <property type="entry name" value="HATPase_dom"/>
</dbReference>
<evidence type="ECO:0000313" key="15">
    <source>
        <dbReference type="EMBL" id="AFZ11820.1"/>
    </source>
</evidence>
<dbReference type="Gene3D" id="3.40.50.2300">
    <property type="match status" value="1"/>
</dbReference>
<dbReference type="Pfam" id="PF00512">
    <property type="entry name" value="HisKA"/>
    <property type="match status" value="1"/>
</dbReference>
<gene>
    <name evidence="15" type="ORF">Cri9333_0905</name>
</gene>
<feature type="transmembrane region" description="Helical" evidence="10">
    <location>
        <begin position="41"/>
        <end position="68"/>
    </location>
</feature>
<dbReference type="STRING" id="1173022.Cri9333_0905"/>
<keyword evidence="4 8" id="KW-0597">Phosphoprotein</keyword>
<dbReference type="eggNOG" id="COG0745">
    <property type="taxonomic scope" value="Bacteria"/>
</dbReference>
<dbReference type="CDD" id="cd00130">
    <property type="entry name" value="PAS"/>
    <property type="match status" value="3"/>
</dbReference>
<dbReference type="Gene3D" id="3.30.450.20">
    <property type="entry name" value="PAS domain"/>
    <property type="match status" value="5"/>
</dbReference>
<feature type="domain" description="Response regulatory" evidence="12">
    <location>
        <begin position="1395"/>
        <end position="1511"/>
    </location>
</feature>